<dbReference type="PRINTS" id="PR00452">
    <property type="entry name" value="SH3DOMAIN"/>
</dbReference>
<dbReference type="Gene3D" id="1.20.58.530">
    <property type="match status" value="1"/>
</dbReference>
<evidence type="ECO:0000259" key="9">
    <source>
        <dbReference type="PROSITE" id="PS50002"/>
    </source>
</evidence>
<dbReference type="SUPFAM" id="SSF50044">
    <property type="entry name" value="SH3-domain"/>
    <property type="match status" value="1"/>
</dbReference>
<comment type="similarity">
    <text evidence="8">Belongs to the TRAFAC class myosin-kinesin ATPase superfamily. Myosin family.</text>
</comment>
<keyword evidence="1 7" id="KW-0728">SH3 domain</keyword>
<evidence type="ECO:0000256" key="8">
    <source>
        <dbReference type="PROSITE-ProRule" id="PRU00782"/>
    </source>
</evidence>
<proteinExistence type="inferred from homology"/>
<dbReference type="GO" id="GO:0000146">
    <property type="term" value="F:microfilament motor activity"/>
    <property type="evidence" value="ECO:0007669"/>
    <property type="project" value="TreeGrafter"/>
</dbReference>
<dbReference type="SMART" id="SM00326">
    <property type="entry name" value="SH3"/>
    <property type="match status" value="1"/>
</dbReference>
<dbReference type="GO" id="GO:0005737">
    <property type="term" value="C:cytoplasm"/>
    <property type="evidence" value="ECO:0007669"/>
    <property type="project" value="TreeGrafter"/>
</dbReference>
<dbReference type="Gene3D" id="1.20.5.4820">
    <property type="match status" value="1"/>
</dbReference>
<dbReference type="GO" id="GO:0005902">
    <property type="term" value="C:microvillus"/>
    <property type="evidence" value="ECO:0007669"/>
    <property type="project" value="TreeGrafter"/>
</dbReference>
<dbReference type="GO" id="GO:0005524">
    <property type="term" value="F:ATP binding"/>
    <property type="evidence" value="ECO:0007669"/>
    <property type="project" value="UniProtKB-KW"/>
</dbReference>
<dbReference type="InterPro" id="IPR036961">
    <property type="entry name" value="Kinesin_motor_dom_sf"/>
</dbReference>
<dbReference type="InterPro" id="IPR001452">
    <property type="entry name" value="SH3_domain"/>
</dbReference>
<organism evidence="12 13">
    <name type="scientific">Thelohanellus kitauei</name>
    <name type="common">Myxosporean</name>
    <dbReference type="NCBI Taxonomy" id="669202"/>
    <lineage>
        <taxon>Eukaryota</taxon>
        <taxon>Metazoa</taxon>
        <taxon>Cnidaria</taxon>
        <taxon>Myxozoa</taxon>
        <taxon>Myxosporea</taxon>
        <taxon>Bivalvulida</taxon>
        <taxon>Platysporina</taxon>
        <taxon>Myxobolidae</taxon>
        <taxon>Thelohanellus</taxon>
    </lineage>
</organism>
<feature type="domain" description="Myosin motor" evidence="10">
    <location>
        <begin position="1"/>
        <end position="270"/>
    </location>
</feature>
<dbReference type="Gene3D" id="3.40.850.10">
    <property type="entry name" value="Kinesin motor domain"/>
    <property type="match status" value="1"/>
</dbReference>
<evidence type="ECO:0000256" key="4">
    <source>
        <dbReference type="ARBA" id="ARBA00023123"/>
    </source>
</evidence>
<keyword evidence="5" id="KW-0505">Motor protein</keyword>
<dbReference type="SUPFAM" id="SSF52540">
    <property type="entry name" value="P-loop containing nucleoside triphosphate hydrolases"/>
    <property type="match status" value="1"/>
</dbReference>
<dbReference type="GO" id="GO:0016459">
    <property type="term" value="C:myosin complex"/>
    <property type="evidence" value="ECO:0007669"/>
    <property type="project" value="UniProtKB-KW"/>
</dbReference>
<feature type="region of interest" description="Actin-binding" evidence="8">
    <location>
        <begin position="140"/>
        <end position="162"/>
    </location>
</feature>
<dbReference type="Pfam" id="PF06017">
    <property type="entry name" value="Myosin_TH1"/>
    <property type="match status" value="1"/>
</dbReference>
<evidence type="ECO:0000259" key="11">
    <source>
        <dbReference type="PROSITE" id="PS51757"/>
    </source>
</evidence>
<evidence type="ECO:0000313" key="12">
    <source>
        <dbReference type="EMBL" id="KII64242.1"/>
    </source>
</evidence>
<evidence type="ECO:0000256" key="3">
    <source>
        <dbReference type="ARBA" id="ARBA00022840"/>
    </source>
</evidence>
<dbReference type="PROSITE" id="PS51757">
    <property type="entry name" value="TH1"/>
    <property type="match status" value="1"/>
</dbReference>
<evidence type="ECO:0000256" key="6">
    <source>
        <dbReference type="ARBA" id="ARBA00023203"/>
    </source>
</evidence>
<dbReference type="PROSITE" id="PS50002">
    <property type="entry name" value="SH3"/>
    <property type="match status" value="1"/>
</dbReference>
<feature type="domain" description="TH1" evidence="11">
    <location>
        <begin position="315"/>
        <end position="515"/>
    </location>
</feature>
<dbReference type="PROSITE" id="PS51456">
    <property type="entry name" value="MYOSIN_MOTOR"/>
    <property type="match status" value="1"/>
</dbReference>
<dbReference type="OrthoDB" id="6108017at2759"/>
<dbReference type="GO" id="GO:0007015">
    <property type="term" value="P:actin filament organization"/>
    <property type="evidence" value="ECO:0007669"/>
    <property type="project" value="TreeGrafter"/>
</dbReference>
<keyword evidence="13" id="KW-1185">Reference proteome</keyword>
<dbReference type="AlphaFoldDB" id="A0A0C2MRA7"/>
<dbReference type="InterPro" id="IPR027417">
    <property type="entry name" value="P-loop_NTPase"/>
</dbReference>
<evidence type="ECO:0000313" key="13">
    <source>
        <dbReference type="Proteomes" id="UP000031668"/>
    </source>
</evidence>
<dbReference type="OMA" id="LEMEMIT"/>
<keyword evidence="3" id="KW-0067">ATP-binding</keyword>
<evidence type="ECO:0000256" key="5">
    <source>
        <dbReference type="ARBA" id="ARBA00023175"/>
    </source>
</evidence>
<keyword evidence="2" id="KW-0547">Nucleotide-binding</keyword>
<evidence type="ECO:0000259" key="10">
    <source>
        <dbReference type="PROSITE" id="PS51456"/>
    </source>
</evidence>
<keyword evidence="6 8" id="KW-0009">Actin-binding</keyword>
<reference evidence="12 13" key="1">
    <citation type="journal article" date="2014" name="Genome Biol. Evol.">
        <title>The genome of the myxosporean Thelohanellus kitauei shows adaptations to nutrient acquisition within its fish host.</title>
        <authorList>
            <person name="Yang Y."/>
            <person name="Xiong J."/>
            <person name="Zhou Z."/>
            <person name="Huo F."/>
            <person name="Miao W."/>
            <person name="Ran C."/>
            <person name="Liu Y."/>
            <person name="Zhang J."/>
            <person name="Feng J."/>
            <person name="Wang M."/>
            <person name="Wang M."/>
            <person name="Wang L."/>
            <person name="Yao B."/>
        </authorList>
    </citation>
    <scope>NUCLEOTIDE SEQUENCE [LARGE SCALE GENOMIC DNA]</scope>
    <source>
        <strain evidence="12">Wuqing</strain>
    </source>
</reference>
<dbReference type="GO" id="GO:0006897">
    <property type="term" value="P:endocytosis"/>
    <property type="evidence" value="ECO:0007669"/>
    <property type="project" value="TreeGrafter"/>
</dbReference>
<gene>
    <name evidence="12" type="ORF">RF11_02599</name>
</gene>
<feature type="domain" description="SH3" evidence="9">
    <location>
        <begin position="573"/>
        <end position="631"/>
    </location>
</feature>
<comment type="caution">
    <text evidence="12">The sequence shown here is derived from an EMBL/GenBank/DDBJ whole genome shotgun (WGS) entry which is preliminary data.</text>
</comment>
<dbReference type="GO" id="GO:0005886">
    <property type="term" value="C:plasma membrane"/>
    <property type="evidence" value="ECO:0007669"/>
    <property type="project" value="TreeGrafter"/>
</dbReference>
<dbReference type="FunFam" id="2.30.30.40:FF:000072">
    <property type="entry name" value="Unconventional Myosin IB"/>
    <property type="match status" value="1"/>
</dbReference>
<sequence length="631" mass="72564">MNEKIGWKPIDYFNNKTVCDLIEGQKNPIGIIAIMDDVCATMHAKSDGADSKLVEDLGKNIMHNHFNISGQGFMISHYAGKVTYDIKGFCEKNRDVLFNDPIGLLQRSKCKYLAELFPEDLTAEKKGRPTTAGCKIRSQAGMLVDKLMKCRPHYIRCIKPNETKKPYEFDMPRVKHQIEYQGLKENIRIIRAGFAYKRPFGLFIERFGILTEKTFPTWRGDEKEGVTYILNSVDVDKDSWKLGVTKIFLKNPENVKWYLNKLFFLEELRDRKYEGYVRVLQTNWRRTNNHSVFEKQKSIGITLSELASELVYNRKERYSGTLNRRFFGNYYNLDDQPFMLKFIEKKEMVVFSAPVTVYNSKLKSALNDLMITQKNVYLIGREMHKKGPQKGQTFDVLQLKLSYQNIKEINLRYCHFNFCPFQDDFMVLQTNENISHVIETPLKTELLFSIHKEYQKAVGRKPQITFIDTMDVFVKKENIFTKTHCKLIVQSDPKLGNNATVVKASRGKLSVSVKPGLSSSSKPTISMRSQITAKKTANVSANPMSNFSSGAKAMNQIKVQGPAKNPELPKRKADVPRCKAIFDYSANEANELSFNAGDIIEILNEDTSGWWEGKLNNKVGLFPFNYVEQIK</sequence>
<dbReference type="EMBL" id="JWZT01004360">
    <property type="protein sequence ID" value="KII64242.1"/>
    <property type="molecule type" value="Genomic_DNA"/>
</dbReference>
<dbReference type="PANTHER" id="PTHR13140">
    <property type="entry name" value="MYOSIN"/>
    <property type="match status" value="1"/>
</dbReference>
<evidence type="ECO:0000256" key="2">
    <source>
        <dbReference type="ARBA" id="ARBA00022741"/>
    </source>
</evidence>
<comment type="caution">
    <text evidence="8">Lacks conserved residue(s) required for the propagation of feature annotation.</text>
</comment>
<protein>
    <submittedName>
        <fullName evidence="12">Unconventional myosin-Ie</fullName>
    </submittedName>
</protein>
<dbReference type="PANTHER" id="PTHR13140:SF729">
    <property type="entry name" value="UNCONVENTIONAL MYOSIN-IE"/>
    <property type="match status" value="1"/>
</dbReference>
<dbReference type="Pfam" id="PF00063">
    <property type="entry name" value="Myosin_head"/>
    <property type="match status" value="1"/>
</dbReference>
<evidence type="ECO:0000256" key="7">
    <source>
        <dbReference type="PROSITE-ProRule" id="PRU00192"/>
    </source>
</evidence>
<dbReference type="InterPro" id="IPR036028">
    <property type="entry name" value="SH3-like_dom_sf"/>
</dbReference>
<dbReference type="InterPro" id="IPR010926">
    <property type="entry name" value="Myosin_TH1"/>
</dbReference>
<accession>A0A0C2MRA7</accession>
<keyword evidence="4 8" id="KW-0518">Myosin</keyword>
<dbReference type="Proteomes" id="UP000031668">
    <property type="component" value="Unassembled WGS sequence"/>
</dbReference>
<dbReference type="Gene3D" id="2.30.30.40">
    <property type="entry name" value="SH3 Domains"/>
    <property type="match status" value="1"/>
</dbReference>
<dbReference type="InterPro" id="IPR001609">
    <property type="entry name" value="Myosin_head_motor_dom-like"/>
</dbReference>
<evidence type="ECO:0000256" key="1">
    <source>
        <dbReference type="ARBA" id="ARBA00022443"/>
    </source>
</evidence>
<dbReference type="Pfam" id="PF00018">
    <property type="entry name" value="SH3_1"/>
    <property type="match status" value="1"/>
</dbReference>
<dbReference type="GO" id="GO:0051015">
    <property type="term" value="F:actin filament binding"/>
    <property type="evidence" value="ECO:0007669"/>
    <property type="project" value="TreeGrafter"/>
</dbReference>
<name>A0A0C2MRA7_THEKT</name>
<dbReference type="SMART" id="SM00242">
    <property type="entry name" value="MYSc"/>
    <property type="match status" value="1"/>
</dbReference>